<keyword evidence="3 4" id="KW-0067">ATP-binding</keyword>
<dbReference type="Pfam" id="PF02655">
    <property type="entry name" value="ATP-grasp_3"/>
    <property type="match status" value="1"/>
</dbReference>
<accession>A0A812H002</accession>
<dbReference type="InterPro" id="IPR003806">
    <property type="entry name" value="ATP-grasp_PylC-type"/>
</dbReference>
<gene>
    <name evidence="6" type="primary">ddaF</name>
    <name evidence="6" type="ORF">SNAT2548_LOCUS1100</name>
</gene>
<reference evidence="6" key="1">
    <citation type="submission" date="2021-02" db="EMBL/GenBank/DDBJ databases">
        <authorList>
            <person name="Dougan E. K."/>
            <person name="Rhodes N."/>
            <person name="Thang M."/>
            <person name="Chan C."/>
        </authorList>
    </citation>
    <scope>NUCLEOTIDE SEQUENCE</scope>
</reference>
<evidence type="ECO:0000313" key="7">
    <source>
        <dbReference type="Proteomes" id="UP000604046"/>
    </source>
</evidence>
<evidence type="ECO:0000256" key="1">
    <source>
        <dbReference type="ARBA" id="ARBA00022598"/>
    </source>
</evidence>
<proteinExistence type="predicted"/>
<dbReference type="GO" id="GO:0046872">
    <property type="term" value="F:metal ion binding"/>
    <property type="evidence" value="ECO:0007669"/>
    <property type="project" value="InterPro"/>
</dbReference>
<dbReference type="OrthoDB" id="434648at2759"/>
<comment type="caution">
    <text evidence="6">The sequence shown here is derived from an EMBL/GenBank/DDBJ whole genome shotgun (WGS) entry which is preliminary data.</text>
</comment>
<dbReference type="PANTHER" id="PTHR43585">
    <property type="entry name" value="FUMIPYRROLE BIOSYNTHESIS PROTEIN C"/>
    <property type="match status" value="1"/>
</dbReference>
<keyword evidence="1" id="KW-0436">Ligase</keyword>
<evidence type="ECO:0000256" key="3">
    <source>
        <dbReference type="ARBA" id="ARBA00022840"/>
    </source>
</evidence>
<dbReference type="InterPro" id="IPR052032">
    <property type="entry name" value="ATP-dep_AA_Ligase"/>
</dbReference>
<dbReference type="AlphaFoldDB" id="A0A812H002"/>
<dbReference type="SUPFAM" id="SSF56059">
    <property type="entry name" value="Glutathione synthetase ATP-binding domain-like"/>
    <property type="match status" value="1"/>
</dbReference>
<evidence type="ECO:0000259" key="5">
    <source>
        <dbReference type="PROSITE" id="PS50975"/>
    </source>
</evidence>
<organism evidence="6 7">
    <name type="scientific">Symbiodinium natans</name>
    <dbReference type="NCBI Taxonomy" id="878477"/>
    <lineage>
        <taxon>Eukaryota</taxon>
        <taxon>Sar</taxon>
        <taxon>Alveolata</taxon>
        <taxon>Dinophyceae</taxon>
        <taxon>Suessiales</taxon>
        <taxon>Symbiodiniaceae</taxon>
        <taxon>Symbiodinium</taxon>
    </lineage>
</organism>
<protein>
    <submittedName>
        <fullName evidence="6">DdaF protein</fullName>
    </submittedName>
</protein>
<name>A0A812H002_9DINO</name>
<dbReference type="GO" id="GO:0005524">
    <property type="term" value="F:ATP binding"/>
    <property type="evidence" value="ECO:0007669"/>
    <property type="project" value="UniProtKB-UniRule"/>
</dbReference>
<dbReference type="GO" id="GO:0016874">
    <property type="term" value="F:ligase activity"/>
    <property type="evidence" value="ECO:0007669"/>
    <property type="project" value="UniProtKB-KW"/>
</dbReference>
<dbReference type="EMBL" id="CAJNDS010000058">
    <property type="protein sequence ID" value="CAE6937822.1"/>
    <property type="molecule type" value="Genomic_DNA"/>
</dbReference>
<dbReference type="Gene3D" id="3.30.470.20">
    <property type="entry name" value="ATP-grasp fold, B domain"/>
    <property type="match status" value="1"/>
</dbReference>
<evidence type="ECO:0000313" key="6">
    <source>
        <dbReference type="EMBL" id="CAE6937822.1"/>
    </source>
</evidence>
<dbReference type="Proteomes" id="UP000604046">
    <property type="component" value="Unassembled WGS sequence"/>
</dbReference>
<keyword evidence="2 4" id="KW-0547">Nucleotide-binding</keyword>
<dbReference type="PROSITE" id="PS50975">
    <property type="entry name" value="ATP_GRASP"/>
    <property type="match status" value="1"/>
</dbReference>
<dbReference type="PANTHER" id="PTHR43585:SF2">
    <property type="entry name" value="ATP-GRASP ENZYME FSQD"/>
    <property type="match status" value="1"/>
</dbReference>
<evidence type="ECO:0000256" key="2">
    <source>
        <dbReference type="ARBA" id="ARBA00022741"/>
    </source>
</evidence>
<sequence length="454" mass="49566">MASRRELDLLARQEDDADKDSPNELIARFLIRAALRAASGQRQLRRTLVLVCGYPPKAAAVDSAFSRFSQRSVCLHPYCCSESPDSVADLLVSKGFKPLGLVPFADCAVHMSDVMNARLGVPHNDPATSSFRRDKYLQQEVLRAAGLPAPLQIVTSDAAAAKEFAMEHGRVVVKPRNASGGDGVWLCDLPEDVEKSLEQELGKAHQELGTNTEMVVVQALLGEEWIVNTVTRDGVHKVSDVWYGPAKFLSPAPGPRHFVYNVQFLAGESPRLLEVVQMVKDSLSALGLRNGAAHTELVWLDRPYLYEVNARCSGGLPRVPEPPTQLDVLAMSLCDPDSFLALPDVPPESMTNRAAVVFLIAPFDGWLTATGLRQMSWLSTFARFERGLTGAKAPFMSIKVSKTVGLFSSPGALVLHGDGLDVQRDAQLLRQIEETAYATSRPEDDLAPPQAEEQ</sequence>
<keyword evidence="7" id="KW-1185">Reference proteome</keyword>
<feature type="domain" description="ATP-grasp" evidence="5">
    <location>
        <begin position="139"/>
        <end position="337"/>
    </location>
</feature>
<dbReference type="InterPro" id="IPR011761">
    <property type="entry name" value="ATP-grasp"/>
</dbReference>
<evidence type="ECO:0000256" key="4">
    <source>
        <dbReference type="PROSITE-ProRule" id="PRU00409"/>
    </source>
</evidence>